<evidence type="ECO:0000313" key="4">
    <source>
        <dbReference type="Proteomes" id="UP000425960"/>
    </source>
</evidence>
<gene>
    <name evidence="3" type="ORF">DSCO28_22580</name>
</gene>
<feature type="domain" description="Aminotransferase class V" evidence="2">
    <location>
        <begin position="1"/>
        <end position="63"/>
    </location>
</feature>
<dbReference type="InterPro" id="IPR015422">
    <property type="entry name" value="PyrdxlP-dep_Trfase_small"/>
</dbReference>
<evidence type="ECO:0000313" key="3">
    <source>
        <dbReference type="EMBL" id="BBO81692.1"/>
    </source>
</evidence>
<proteinExistence type="predicted"/>
<accession>A0A5K7ZHV5</accession>
<keyword evidence="1" id="KW-0663">Pyridoxal phosphate</keyword>
<dbReference type="InterPro" id="IPR000192">
    <property type="entry name" value="Aminotrans_V_dom"/>
</dbReference>
<dbReference type="InterPro" id="IPR015424">
    <property type="entry name" value="PyrdxlP-dep_Trfase"/>
</dbReference>
<name>A0A5K7ZHV5_9BACT</name>
<protein>
    <recommendedName>
        <fullName evidence="2">Aminotransferase class V domain-containing protein</fullName>
    </recommendedName>
</protein>
<evidence type="ECO:0000259" key="2">
    <source>
        <dbReference type="Pfam" id="PF00266"/>
    </source>
</evidence>
<dbReference type="SUPFAM" id="SSF53383">
    <property type="entry name" value="PLP-dependent transferases"/>
    <property type="match status" value="1"/>
</dbReference>
<dbReference type="AlphaFoldDB" id="A0A5K7ZHV5"/>
<dbReference type="Gene3D" id="3.90.1150.10">
    <property type="entry name" value="Aspartate Aminotransferase, domain 1"/>
    <property type="match status" value="1"/>
</dbReference>
<dbReference type="Proteomes" id="UP000425960">
    <property type="component" value="Chromosome"/>
</dbReference>
<dbReference type="Pfam" id="PF00266">
    <property type="entry name" value="Aminotran_5"/>
    <property type="match status" value="1"/>
</dbReference>
<organism evidence="3 4">
    <name type="scientific">Desulfosarcina ovata subsp. sediminis</name>
    <dbReference type="NCBI Taxonomy" id="885957"/>
    <lineage>
        <taxon>Bacteria</taxon>
        <taxon>Pseudomonadati</taxon>
        <taxon>Thermodesulfobacteriota</taxon>
        <taxon>Desulfobacteria</taxon>
        <taxon>Desulfobacterales</taxon>
        <taxon>Desulfosarcinaceae</taxon>
        <taxon>Desulfosarcina</taxon>
    </lineage>
</organism>
<dbReference type="KEGG" id="dov:DSCO28_22580"/>
<dbReference type="EMBL" id="AP021876">
    <property type="protein sequence ID" value="BBO81692.1"/>
    <property type="molecule type" value="Genomic_DNA"/>
</dbReference>
<reference evidence="3 4" key="1">
    <citation type="submission" date="2019-11" db="EMBL/GenBank/DDBJ databases">
        <title>Comparative genomics of hydrocarbon-degrading Desulfosarcina strains.</title>
        <authorList>
            <person name="Watanabe M."/>
            <person name="Kojima H."/>
            <person name="Fukui M."/>
        </authorList>
    </citation>
    <scope>NUCLEOTIDE SEQUENCE [LARGE SCALE GENOMIC DNA]</scope>
    <source>
        <strain evidence="3 4">28bB2T</strain>
    </source>
</reference>
<evidence type="ECO:0000256" key="1">
    <source>
        <dbReference type="ARBA" id="ARBA00022898"/>
    </source>
</evidence>
<sequence>MVTCRVDGIASSDVGAILDGDFEIAVRTGLHCAPLVHADLGTAPSGAVRFSLGPFTTEADIDAAIRAMAAIAG</sequence>